<dbReference type="NCBIfam" id="TIGR00229">
    <property type="entry name" value="sensory_box"/>
    <property type="match status" value="1"/>
</dbReference>
<keyword evidence="7" id="KW-0902">Two-component regulatory system</keyword>
<feature type="domain" description="PAS" evidence="9">
    <location>
        <begin position="27"/>
        <end position="80"/>
    </location>
</feature>
<sequence length="592" mass="66272">MFNLYRCGNRRVISDTEDTDEILALQEKMLDLSNDAIFAWKLNGGIIYWNDGASKLYGYTKREAVGTSSHSLLQAEYPSDPHEFITVLNEKGEWSGNLEHVTKAGKKIVVEARRQVIVNSRQQKIVLETNRDITEQTRIAVQSQQDRNRILANALRLKDDLLLLLMAAKNDLAAEVETLNTLYKLNSNFIVKRDLPTVYSEILHAAITETHTSKGSIQLFDEDSRKLIIILSHGLSGKFQEYYSCIGLDAGSCGKAYQRKRRIIVKDVRLSPIFKDKPALSVLLSDDILSEQSTPLISSSGKIVGVLNTYYSETKSFSDREIRLLDMIARLAADVIERTNTEYALLQSEQNALKLVEELKKSDKNKNVFLNTLSHELRNPLATIVTGLSLMDMLEINPKNRETLDIVIRQTRQLRRLIDDLLDLTRLTNNKIKLKKEQFDLNKLAQAVVRDNTLIFQERDVDLDIEMGDRPVFITADPVRISQIIGNLLNNSLKFSKAGGKTTLSVKTHDSSAFVIVKDNGKGIDAKFLPELFEPFKQADSSLDRQNGGLGLGLSIVKGIAELHGGSVSAYSDGIGKGAQFTIFLPAMCPAE</sequence>
<accession>A0A1M5YGL6</accession>
<dbReference type="PRINTS" id="PR00344">
    <property type="entry name" value="BCTRLSENSOR"/>
</dbReference>
<comment type="catalytic activity">
    <reaction evidence="1">
        <text>ATP + protein L-histidine = ADP + protein N-phospho-L-histidine.</text>
        <dbReference type="EC" id="2.7.13.3"/>
    </reaction>
</comment>
<keyword evidence="4" id="KW-0597">Phosphoprotein</keyword>
<evidence type="ECO:0000259" key="9">
    <source>
        <dbReference type="PROSITE" id="PS50112"/>
    </source>
</evidence>
<protein>
    <recommendedName>
        <fullName evidence="3">histidine kinase</fullName>
        <ecNumber evidence="3">2.7.13.3</ecNumber>
    </recommendedName>
</protein>
<dbReference type="GO" id="GO:0000155">
    <property type="term" value="F:phosphorelay sensor kinase activity"/>
    <property type="evidence" value="ECO:0007669"/>
    <property type="project" value="InterPro"/>
</dbReference>
<dbReference type="SMART" id="SM00387">
    <property type="entry name" value="HATPase_c"/>
    <property type="match status" value="1"/>
</dbReference>
<dbReference type="PANTHER" id="PTHR43047">
    <property type="entry name" value="TWO-COMPONENT HISTIDINE PROTEIN KINASE"/>
    <property type="match status" value="1"/>
</dbReference>
<dbReference type="GO" id="GO:0005886">
    <property type="term" value="C:plasma membrane"/>
    <property type="evidence" value="ECO:0007669"/>
    <property type="project" value="TreeGrafter"/>
</dbReference>
<dbReference type="InterPro" id="IPR029016">
    <property type="entry name" value="GAF-like_dom_sf"/>
</dbReference>
<dbReference type="Proteomes" id="UP000183995">
    <property type="component" value="Unassembled WGS sequence"/>
</dbReference>
<dbReference type="STRING" id="1123282.SAMN02745823_02503"/>
<dbReference type="Gene3D" id="1.10.287.130">
    <property type="match status" value="1"/>
</dbReference>
<keyword evidence="5" id="KW-0808">Transferase</keyword>
<dbReference type="FunFam" id="3.30.565.10:FF:000006">
    <property type="entry name" value="Sensor histidine kinase WalK"/>
    <property type="match status" value="1"/>
</dbReference>
<dbReference type="Gene3D" id="3.30.450.40">
    <property type="match status" value="1"/>
</dbReference>
<name>A0A1M5YGL6_9FIRM</name>
<dbReference type="SUPFAM" id="SSF55874">
    <property type="entry name" value="ATPase domain of HSP90 chaperone/DNA topoisomerase II/histidine kinase"/>
    <property type="match status" value="1"/>
</dbReference>
<dbReference type="InterPro" id="IPR003594">
    <property type="entry name" value="HATPase_dom"/>
</dbReference>
<dbReference type="GO" id="GO:0009927">
    <property type="term" value="F:histidine phosphotransfer kinase activity"/>
    <property type="evidence" value="ECO:0007669"/>
    <property type="project" value="TreeGrafter"/>
</dbReference>
<dbReference type="Gene3D" id="3.30.565.10">
    <property type="entry name" value="Histidine kinase-like ATPase, C-terminal domain"/>
    <property type="match status" value="1"/>
</dbReference>
<evidence type="ECO:0000256" key="1">
    <source>
        <dbReference type="ARBA" id="ARBA00000085"/>
    </source>
</evidence>
<dbReference type="Pfam" id="PF00512">
    <property type="entry name" value="HisKA"/>
    <property type="match status" value="1"/>
</dbReference>
<evidence type="ECO:0000256" key="3">
    <source>
        <dbReference type="ARBA" id="ARBA00012438"/>
    </source>
</evidence>
<dbReference type="EMBL" id="FQXV01000008">
    <property type="protein sequence ID" value="SHI11049.1"/>
    <property type="molecule type" value="Genomic_DNA"/>
</dbReference>
<dbReference type="SMART" id="SM00065">
    <property type="entry name" value="GAF"/>
    <property type="match status" value="1"/>
</dbReference>
<comment type="subcellular location">
    <subcellularLocation>
        <location evidence="2">Membrane</location>
    </subcellularLocation>
</comment>
<dbReference type="SMART" id="SM00388">
    <property type="entry name" value="HisKA"/>
    <property type="match status" value="1"/>
</dbReference>
<dbReference type="InterPro" id="IPR035965">
    <property type="entry name" value="PAS-like_dom_sf"/>
</dbReference>
<dbReference type="InterPro" id="IPR000014">
    <property type="entry name" value="PAS"/>
</dbReference>
<evidence type="ECO:0000313" key="10">
    <source>
        <dbReference type="EMBL" id="SHI11049.1"/>
    </source>
</evidence>
<dbReference type="InterPro" id="IPR005467">
    <property type="entry name" value="His_kinase_dom"/>
</dbReference>
<dbReference type="AlphaFoldDB" id="A0A1M5YGL6"/>
<evidence type="ECO:0000259" key="8">
    <source>
        <dbReference type="PROSITE" id="PS50109"/>
    </source>
</evidence>
<evidence type="ECO:0000256" key="7">
    <source>
        <dbReference type="ARBA" id="ARBA00023012"/>
    </source>
</evidence>
<evidence type="ECO:0000256" key="5">
    <source>
        <dbReference type="ARBA" id="ARBA00022679"/>
    </source>
</evidence>
<evidence type="ECO:0000313" key="11">
    <source>
        <dbReference type="Proteomes" id="UP000183995"/>
    </source>
</evidence>
<dbReference type="CDD" id="cd00130">
    <property type="entry name" value="PAS"/>
    <property type="match status" value="1"/>
</dbReference>
<feature type="domain" description="Histidine kinase" evidence="8">
    <location>
        <begin position="372"/>
        <end position="589"/>
    </location>
</feature>
<keyword evidence="6" id="KW-0418">Kinase</keyword>
<dbReference type="PROSITE" id="PS50109">
    <property type="entry name" value="HIS_KIN"/>
    <property type="match status" value="1"/>
</dbReference>
<dbReference type="Pfam" id="PF13426">
    <property type="entry name" value="PAS_9"/>
    <property type="match status" value="1"/>
</dbReference>
<dbReference type="InterPro" id="IPR036097">
    <property type="entry name" value="HisK_dim/P_sf"/>
</dbReference>
<dbReference type="CDD" id="cd00075">
    <property type="entry name" value="HATPase"/>
    <property type="match status" value="1"/>
</dbReference>
<dbReference type="SUPFAM" id="SSF47384">
    <property type="entry name" value="Homodimeric domain of signal transducing histidine kinase"/>
    <property type="match status" value="1"/>
</dbReference>
<dbReference type="InterPro" id="IPR004358">
    <property type="entry name" value="Sig_transdc_His_kin-like_C"/>
</dbReference>
<dbReference type="EC" id="2.7.13.3" evidence="3"/>
<dbReference type="InterPro" id="IPR003018">
    <property type="entry name" value="GAF"/>
</dbReference>
<dbReference type="InterPro" id="IPR036890">
    <property type="entry name" value="HATPase_C_sf"/>
</dbReference>
<dbReference type="InterPro" id="IPR003661">
    <property type="entry name" value="HisK_dim/P_dom"/>
</dbReference>
<dbReference type="CDD" id="cd00082">
    <property type="entry name" value="HisKA"/>
    <property type="match status" value="1"/>
</dbReference>
<evidence type="ECO:0000256" key="4">
    <source>
        <dbReference type="ARBA" id="ARBA00022553"/>
    </source>
</evidence>
<dbReference type="Pfam" id="PF13185">
    <property type="entry name" value="GAF_2"/>
    <property type="match status" value="1"/>
</dbReference>
<dbReference type="SMART" id="SM00091">
    <property type="entry name" value="PAS"/>
    <property type="match status" value="1"/>
</dbReference>
<evidence type="ECO:0000256" key="2">
    <source>
        <dbReference type="ARBA" id="ARBA00004370"/>
    </source>
</evidence>
<evidence type="ECO:0000256" key="6">
    <source>
        <dbReference type="ARBA" id="ARBA00022777"/>
    </source>
</evidence>
<dbReference type="Gene3D" id="3.30.450.20">
    <property type="entry name" value="PAS domain"/>
    <property type="match status" value="1"/>
</dbReference>
<dbReference type="PANTHER" id="PTHR43047:SF72">
    <property type="entry name" value="OSMOSENSING HISTIDINE PROTEIN KINASE SLN1"/>
    <property type="match status" value="1"/>
</dbReference>
<dbReference type="PROSITE" id="PS50112">
    <property type="entry name" value="PAS"/>
    <property type="match status" value="1"/>
</dbReference>
<keyword evidence="11" id="KW-1185">Reference proteome</keyword>
<gene>
    <name evidence="10" type="ORF">SAMN02745823_02503</name>
</gene>
<dbReference type="SUPFAM" id="SSF55781">
    <property type="entry name" value="GAF domain-like"/>
    <property type="match status" value="1"/>
</dbReference>
<dbReference type="Pfam" id="PF02518">
    <property type="entry name" value="HATPase_c"/>
    <property type="match status" value="1"/>
</dbReference>
<dbReference type="SUPFAM" id="SSF55785">
    <property type="entry name" value="PYP-like sensor domain (PAS domain)"/>
    <property type="match status" value="1"/>
</dbReference>
<reference evidence="10 11" key="1">
    <citation type="submission" date="2016-11" db="EMBL/GenBank/DDBJ databases">
        <authorList>
            <person name="Jaros S."/>
            <person name="Januszkiewicz K."/>
            <person name="Wedrychowicz H."/>
        </authorList>
    </citation>
    <scope>NUCLEOTIDE SEQUENCE [LARGE SCALE GENOMIC DNA]</scope>
    <source>
        <strain evidence="10 11">DSM 10068</strain>
    </source>
</reference>
<organism evidence="10 11">
    <name type="scientific">Sporobacter termitidis DSM 10068</name>
    <dbReference type="NCBI Taxonomy" id="1123282"/>
    <lineage>
        <taxon>Bacteria</taxon>
        <taxon>Bacillati</taxon>
        <taxon>Bacillota</taxon>
        <taxon>Clostridia</taxon>
        <taxon>Eubacteriales</taxon>
        <taxon>Oscillospiraceae</taxon>
        <taxon>Sporobacter</taxon>
    </lineage>
</organism>
<proteinExistence type="predicted"/>